<proteinExistence type="predicted"/>
<dbReference type="PANTHER" id="PTHR42195">
    <property type="entry name" value="UCP015877 FAMILY PROTEIN"/>
    <property type="match status" value="1"/>
</dbReference>
<accession>A0ABD4THR0</accession>
<gene>
    <name evidence="1" type="ORF">FTO68_03370</name>
</gene>
<dbReference type="EMBL" id="VOTZ01000005">
    <property type="protein sequence ID" value="MCQ1538031.1"/>
    <property type="molecule type" value="Genomic_DNA"/>
</dbReference>
<reference evidence="1 2" key="1">
    <citation type="submission" date="2019-08" db="EMBL/GenBank/DDBJ databases">
        <authorList>
            <person name="Chen S.-C."/>
            <person name="Lai M.-C."/>
            <person name="You Y.-T."/>
        </authorList>
    </citation>
    <scope>NUCLEOTIDE SEQUENCE [LARGE SCALE GENOMIC DNA]</scope>
    <source>
        <strain evidence="1 2">P2F9704a</strain>
    </source>
</reference>
<organism evidence="1 2">
    <name type="scientific">Methanocalculus taiwanensis</name>
    <dbReference type="NCBI Taxonomy" id="106207"/>
    <lineage>
        <taxon>Archaea</taxon>
        <taxon>Methanobacteriati</taxon>
        <taxon>Methanobacteriota</taxon>
        <taxon>Stenosarchaea group</taxon>
        <taxon>Methanomicrobia</taxon>
        <taxon>Methanomicrobiales</taxon>
        <taxon>Methanocalculaceae</taxon>
        <taxon>Methanocalculus</taxon>
    </lineage>
</organism>
<evidence type="ECO:0000313" key="1">
    <source>
        <dbReference type="EMBL" id="MCQ1538031.1"/>
    </source>
</evidence>
<protein>
    <recommendedName>
        <fullName evidence="3">Zn-finger protein</fullName>
    </recommendedName>
</protein>
<keyword evidence="2" id="KW-1185">Reference proteome</keyword>
<evidence type="ECO:0008006" key="3">
    <source>
        <dbReference type="Google" id="ProtNLM"/>
    </source>
</evidence>
<dbReference type="PIRSF" id="PIRSF015877">
    <property type="entry name" value="UCP015877"/>
    <property type="match status" value="1"/>
</dbReference>
<name>A0ABD4THR0_9EURY</name>
<dbReference type="AlphaFoldDB" id="A0ABD4THR0"/>
<sequence length="190" mass="21026">MSISVKCPVCGEETDHEILRDSEPATVQCSECSHIHRSIIKFPKVLAIRAVVSNEGESSQGTIELTDDEVVEIGNTFVADVGDDIFGVEVTGIEVGPARRRRADTREITCLWTRVIDSVIVRASLHKGAVTYPLYEQVDGETVYTIGEITSVGGRQFRVTRIKLRDGALVRKPGSYAEARFIKRIYGERS</sequence>
<dbReference type="RefSeq" id="WP_255331964.1">
    <property type="nucleotide sequence ID" value="NZ_VOTZ01000005.1"/>
</dbReference>
<comment type="caution">
    <text evidence="1">The sequence shown here is derived from an EMBL/GenBank/DDBJ whole genome shotgun (WGS) entry which is preliminary data.</text>
</comment>
<dbReference type="PANTHER" id="PTHR42195:SF1">
    <property type="entry name" value="ZINC FINGER PROTEIN"/>
    <property type="match status" value="1"/>
</dbReference>
<evidence type="ECO:0000313" key="2">
    <source>
        <dbReference type="Proteomes" id="UP001524383"/>
    </source>
</evidence>
<dbReference type="Pfam" id="PF19769">
    <property type="entry name" value="CPxCG_zf"/>
    <property type="match status" value="1"/>
</dbReference>
<dbReference type="Proteomes" id="UP001524383">
    <property type="component" value="Unassembled WGS sequence"/>
</dbReference>
<dbReference type="InterPro" id="IPR012041">
    <property type="entry name" value="Znf_CPxCG-like"/>
</dbReference>